<evidence type="ECO:0000313" key="7">
    <source>
        <dbReference type="Proteomes" id="UP000467841"/>
    </source>
</evidence>
<keyword evidence="1" id="KW-0547">Nucleotide-binding</keyword>
<evidence type="ECO:0000256" key="2">
    <source>
        <dbReference type="ARBA" id="ARBA00022801"/>
    </source>
</evidence>
<dbReference type="AlphaFoldDB" id="A0A6D2KI70"/>
<dbReference type="Proteomes" id="UP000467841">
    <property type="component" value="Unassembled WGS sequence"/>
</dbReference>
<proteinExistence type="predicted"/>
<dbReference type="Gene3D" id="3.40.50.300">
    <property type="entry name" value="P-loop containing nucleotide triphosphate hydrolases"/>
    <property type="match status" value="1"/>
</dbReference>
<keyword evidence="4" id="KW-0067">ATP-binding</keyword>
<dbReference type="PANTHER" id="PTHR43788">
    <property type="entry name" value="DNA2/NAM7 HELICASE FAMILY MEMBER"/>
    <property type="match status" value="1"/>
</dbReference>
<keyword evidence="2" id="KW-0378">Hydrolase</keyword>
<name>A0A6D2KI70_9BRAS</name>
<sequence length="70" mass="7722">MIVGVSPMAIAVQSPYVAQVQLLRDRLDDFPVADGVEVATIDSFQRREADAVIISMVVLHRSVNMQLPNQ</sequence>
<reference evidence="6" key="1">
    <citation type="submission" date="2020-01" db="EMBL/GenBank/DDBJ databases">
        <authorList>
            <person name="Mishra B."/>
        </authorList>
    </citation>
    <scope>NUCLEOTIDE SEQUENCE [LARGE SCALE GENOMIC DNA]</scope>
</reference>
<evidence type="ECO:0000256" key="4">
    <source>
        <dbReference type="ARBA" id="ARBA00022840"/>
    </source>
</evidence>
<accession>A0A6D2KI70</accession>
<comment type="caution">
    <text evidence="6">The sequence shown here is derived from an EMBL/GenBank/DDBJ whole genome shotgun (WGS) entry which is preliminary data.</text>
</comment>
<evidence type="ECO:0000313" key="6">
    <source>
        <dbReference type="EMBL" id="CAA7048954.1"/>
    </source>
</evidence>
<dbReference type="InterPro" id="IPR041679">
    <property type="entry name" value="DNA2/NAM7-like_C"/>
</dbReference>
<evidence type="ECO:0000256" key="3">
    <source>
        <dbReference type="ARBA" id="ARBA00022806"/>
    </source>
</evidence>
<dbReference type="OrthoDB" id="6513042at2759"/>
<dbReference type="InterPro" id="IPR050534">
    <property type="entry name" value="Coronavir_polyprotein_1ab"/>
</dbReference>
<organism evidence="6 7">
    <name type="scientific">Microthlaspi erraticum</name>
    <dbReference type="NCBI Taxonomy" id="1685480"/>
    <lineage>
        <taxon>Eukaryota</taxon>
        <taxon>Viridiplantae</taxon>
        <taxon>Streptophyta</taxon>
        <taxon>Embryophyta</taxon>
        <taxon>Tracheophyta</taxon>
        <taxon>Spermatophyta</taxon>
        <taxon>Magnoliopsida</taxon>
        <taxon>eudicotyledons</taxon>
        <taxon>Gunneridae</taxon>
        <taxon>Pentapetalae</taxon>
        <taxon>rosids</taxon>
        <taxon>malvids</taxon>
        <taxon>Brassicales</taxon>
        <taxon>Brassicaceae</taxon>
        <taxon>Coluteocarpeae</taxon>
        <taxon>Microthlaspi</taxon>
    </lineage>
</organism>
<dbReference type="GO" id="GO:0043139">
    <property type="term" value="F:5'-3' DNA helicase activity"/>
    <property type="evidence" value="ECO:0007669"/>
    <property type="project" value="TreeGrafter"/>
</dbReference>
<protein>
    <recommendedName>
        <fullName evidence="5">DNA2/NAM7 helicase-like C-terminal domain-containing protein</fullName>
    </recommendedName>
</protein>
<dbReference type="EMBL" id="CACVBM020001401">
    <property type="protein sequence ID" value="CAA7048954.1"/>
    <property type="molecule type" value="Genomic_DNA"/>
</dbReference>
<dbReference type="GO" id="GO:0016787">
    <property type="term" value="F:hydrolase activity"/>
    <property type="evidence" value="ECO:0007669"/>
    <property type="project" value="UniProtKB-KW"/>
</dbReference>
<dbReference type="Pfam" id="PF13087">
    <property type="entry name" value="AAA_12"/>
    <property type="match status" value="1"/>
</dbReference>
<dbReference type="GO" id="GO:0005524">
    <property type="term" value="F:ATP binding"/>
    <property type="evidence" value="ECO:0007669"/>
    <property type="project" value="UniProtKB-KW"/>
</dbReference>
<dbReference type="InterPro" id="IPR027417">
    <property type="entry name" value="P-loop_NTPase"/>
</dbReference>
<dbReference type="PANTHER" id="PTHR43788:SF3">
    <property type="entry name" value="P-LOOP CONTAINING NUCLEOSIDE TRIPHOSPHATE HYDROLASES SUPERFAMILY PROTEIN"/>
    <property type="match status" value="1"/>
</dbReference>
<evidence type="ECO:0000256" key="1">
    <source>
        <dbReference type="ARBA" id="ARBA00022741"/>
    </source>
</evidence>
<gene>
    <name evidence="6" type="ORF">MERR_LOCUS36189</name>
</gene>
<keyword evidence="7" id="KW-1185">Reference proteome</keyword>
<feature type="domain" description="DNA2/NAM7 helicase-like C-terminal" evidence="5">
    <location>
        <begin position="7"/>
        <end position="59"/>
    </location>
</feature>
<keyword evidence="3" id="KW-0347">Helicase</keyword>
<evidence type="ECO:0000259" key="5">
    <source>
        <dbReference type="Pfam" id="PF13087"/>
    </source>
</evidence>